<sequence length="143" mass="15913">MKSWIAILALASLASCSSTNTDNDSKQEVAGAISIQESDIDHDLKMPDTESANELVAFARGLSAKGRYNESAKVYTDIAQRFETDSKEFENDCLREAVRQHWLAGEKQEAQQVLAELEAQQSIYSYSSESQSFRNLKKLVSAK</sequence>
<gene>
    <name evidence="2" type="ORF">PQO03_01460</name>
</gene>
<keyword evidence="3" id="KW-1185">Reference proteome</keyword>
<evidence type="ECO:0008006" key="4">
    <source>
        <dbReference type="Google" id="ProtNLM"/>
    </source>
</evidence>
<keyword evidence="1" id="KW-0732">Signal</keyword>
<dbReference type="RefSeq" id="WP_274150699.1">
    <property type="nucleotide sequence ID" value="NZ_CP117811.1"/>
</dbReference>
<evidence type="ECO:0000256" key="1">
    <source>
        <dbReference type="SAM" id="SignalP"/>
    </source>
</evidence>
<feature type="signal peptide" evidence="1">
    <location>
        <begin position="1"/>
        <end position="21"/>
    </location>
</feature>
<dbReference type="EMBL" id="CP117811">
    <property type="protein sequence ID" value="WDE96634.1"/>
    <property type="molecule type" value="Genomic_DNA"/>
</dbReference>
<reference evidence="2 3" key="1">
    <citation type="submission" date="2023-02" db="EMBL/GenBank/DDBJ databases">
        <title>Genome sequence of Lentisphaera profundi SAORIC-696.</title>
        <authorList>
            <person name="Kim e."/>
            <person name="Cho J.-C."/>
            <person name="Choi A."/>
            <person name="Kang I."/>
        </authorList>
    </citation>
    <scope>NUCLEOTIDE SEQUENCE [LARGE SCALE GENOMIC DNA]</scope>
    <source>
        <strain evidence="2 3">SAORIC-696</strain>
    </source>
</reference>
<dbReference type="Proteomes" id="UP001214250">
    <property type="component" value="Chromosome 1"/>
</dbReference>
<evidence type="ECO:0000313" key="2">
    <source>
        <dbReference type="EMBL" id="WDE96634.1"/>
    </source>
</evidence>
<evidence type="ECO:0000313" key="3">
    <source>
        <dbReference type="Proteomes" id="UP001214250"/>
    </source>
</evidence>
<protein>
    <recommendedName>
        <fullName evidence="4">Outer membrane lipoprotein BamD-like domain-containing protein</fullName>
    </recommendedName>
</protein>
<name>A0ABY7VSB9_9BACT</name>
<feature type="chain" id="PRO_5046055086" description="Outer membrane lipoprotein BamD-like domain-containing protein" evidence="1">
    <location>
        <begin position="22"/>
        <end position="143"/>
    </location>
</feature>
<dbReference type="PROSITE" id="PS51257">
    <property type="entry name" value="PROKAR_LIPOPROTEIN"/>
    <property type="match status" value="1"/>
</dbReference>
<proteinExistence type="predicted"/>
<organism evidence="2 3">
    <name type="scientific">Lentisphaera profundi</name>
    <dbReference type="NCBI Taxonomy" id="1658616"/>
    <lineage>
        <taxon>Bacteria</taxon>
        <taxon>Pseudomonadati</taxon>
        <taxon>Lentisphaerota</taxon>
        <taxon>Lentisphaeria</taxon>
        <taxon>Lentisphaerales</taxon>
        <taxon>Lentisphaeraceae</taxon>
        <taxon>Lentisphaera</taxon>
    </lineage>
</organism>
<accession>A0ABY7VSB9</accession>